<dbReference type="AlphaFoldDB" id="A0A455SBX1"/>
<evidence type="ECO:0000256" key="1">
    <source>
        <dbReference type="ARBA" id="ARBA00023015"/>
    </source>
</evidence>
<feature type="domain" description="HTH arsR-type" evidence="4">
    <location>
        <begin position="10"/>
        <end position="105"/>
    </location>
</feature>
<reference evidence="5" key="1">
    <citation type="submission" date="2018-12" db="EMBL/GenBank/DDBJ databases">
        <title>Novel natural products biosynthetic potential of the class Ktedonobacteria.</title>
        <authorList>
            <person name="Zheng Y."/>
            <person name="Saitou A."/>
            <person name="Wang C.M."/>
            <person name="Toyoda A."/>
            <person name="Minakuchi Y."/>
            <person name="Sekiguchi Y."/>
            <person name="Ueda K."/>
            <person name="Takano H."/>
            <person name="Sakai Y."/>
            <person name="Yokota A."/>
            <person name="Yabe S."/>
        </authorList>
    </citation>
    <scope>NUCLEOTIDE SEQUENCE</scope>
    <source>
        <strain evidence="5">COM3</strain>
    </source>
</reference>
<accession>A0A455SBX1</accession>
<dbReference type="GO" id="GO:0003700">
    <property type="term" value="F:DNA-binding transcription factor activity"/>
    <property type="evidence" value="ECO:0007669"/>
    <property type="project" value="InterPro"/>
</dbReference>
<sequence length="192" mass="21787">MIEMQPDYELEETMRLETPEQYKALGEPLRLQIINLLQERAATTIQLAEALQLPTSTVAHHLQVLVKAGLVKVVRTRQVRAITERYYGNVARSFLGIVSRESEMKGVAREMHGAVLAEVFTAMQEDTQSGLVHTLARVPMKRRREFIERLDALGKEFEQAAEADSDMCAFLGAIYTVRLPQLRQEEESDDTV</sequence>
<evidence type="ECO:0000256" key="2">
    <source>
        <dbReference type="ARBA" id="ARBA00023125"/>
    </source>
</evidence>
<dbReference type="Pfam" id="PF01022">
    <property type="entry name" value="HTH_5"/>
    <property type="match status" value="1"/>
</dbReference>
<dbReference type="Gene3D" id="1.10.10.10">
    <property type="entry name" value="Winged helix-like DNA-binding domain superfamily/Winged helix DNA-binding domain"/>
    <property type="match status" value="1"/>
</dbReference>
<protein>
    <recommendedName>
        <fullName evidence="4">HTH arsR-type domain-containing protein</fullName>
    </recommendedName>
</protein>
<dbReference type="CDD" id="cd00090">
    <property type="entry name" value="HTH_ARSR"/>
    <property type="match status" value="1"/>
</dbReference>
<organism evidence="5">
    <name type="scientific">Thermosporothrix sp. COM3</name>
    <dbReference type="NCBI Taxonomy" id="2490863"/>
    <lineage>
        <taxon>Bacteria</taxon>
        <taxon>Bacillati</taxon>
        <taxon>Chloroflexota</taxon>
        <taxon>Ktedonobacteria</taxon>
        <taxon>Ktedonobacterales</taxon>
        <taxon>Thermosporotrichaceae</taxon>
        <taxon>Thermosporothrix</taxon>
    </lineage>
</organism>
<dbReference type="InterPro" id="IPR036388">
    <property type="entry name" value="WH-like_DNA-bd_sf"/>
</dbReference>
<dbReference type="GO" id="GO:0003677">
    <property type="term" value="F:DNA binding"/>
    <property type="evidence" value="ECO:0007669"/>
    <property type="project" value="UniProtKB-KW"/>
</dbReference>
<evidence type="ECO:0000256" key="3">
    <source>
        <dbReference type="ARBA" id="ARBA00023163"/>
    </source>
</evidence>
<name>A0A455SBX1_9CHLR</name>
<dbReference type="InterPro" id="IPR001845">
    <property type="entry name" value="HTH_ArsR_DNA-bd_dom"/>
</dbReference>
<dbReference type="InterPro" id="IPR036390">
    <property type="entry name" value="WH_DNA-bd_sf"/>
</dbReference>
<dbReference type="PROSITE" id="PS50987">
    <property type="entry name" value="HTH_ARSR_2"/>
    <property type="match status" value="1"/>
</dbReference>
<dbReference type="SUPFAM" id="SSF46785">
    <property type="entry name" value="Winged helix' DNA-binding domain"/>
    <property type="match status" value="1"/>
</dbReference>
<evidence type="ECO:0000259" key="4">
    <source>
        <dbReference type="PROSITE" id="PS50987"/>
    </source>
</evidence>
<dbReference type="PRINTS" id="PR00778">
    <property type="entry name" value="HTHARSR"/>
</dbReference>
<proteinExistence type="predicted"/>
<keyword evidence="2" id="KW-0238">DNA-binding</keyword>
<dbReference type="InterPro" id="IPR011991">
    <property type="entry name" value="ArsR-like_HTH"/>
</dbReference>
<dbReference type="PANTHER" id="PTHR33154">
    <property type="entry name" value="TRANSCRIPTIONAL REGULATOR, ARSR FAMILY"/>
    <property type="match status" value="1"/>
</dbReference>
<keyword evidence="1" id="KW-0805">Transcription regulation</keyword>
<dbReference type="PANTHER" id="PTHR33154:SF33">
    <property type="entry name" value="TRANSCRIPTIONAL REPRESSOR SDPR"/>
    <property type="match status" value="1"/>
</dbReference>
<keyword evidence="3" id="KW-0804">Transcription</keyword>
<dbReference type="EMBL" id="AP019376">
    <property type="protein sequence ID" value="BBH85957.1"/>
    <property type="molecule type" value="Genomic_DNA"/>
</dbReference>
<gene>
    <name evidence="5" type="ORF">KTC_07080</name>
</gene>
<evidence type="ECO:0000313" key="5">
    <source>
        <dbReference type="EMBL" id="BBH85957.1"/>
    </source>
</evidence>
<dbReference type="SMART" id="SM00418">
    <property type="entry name" value="HTH_ARSR"/>
    <property type="match status" value="1"/>
</dbReference>
<dbReference type="InterPro" id="IPR051081">
    <property type="entry name" value="HTH_MetalResp_TranReg"/>
</dbReference>